<feature type="transmembrane region" description="Helical" evidence="1">
    <location>
        <begin position="29"/>
        <end position="52"/>
    </location>
</feature>
<evidence type="ECO:0000313" key="3">
    <source>
        <dbReference type="Proteomes" id="UP000008866"/>
    </source>
</evidence>
<evidence type="ECO:0000313" key="2">
    <source>
        <dbReference type="EMBL" id="EFE32744.1"/>
    </source>
</evidence>
<keyword evidence="1" id="KW-0812">Transmembrane</keyword>
<dbReference type="GeneID" id="9519420"/>
<feature type="transmembrane region" description="Helical" evidence="1">
    <location>
        <begin position="151"/>
        <end position="170"/>
    </location>
</feature>
<evidence type="ECO:0000256" key="1">
    <source>
        <dbReference type="SAM" id="Phobius"/>
    </source>
</evidence>
<dbReference type="EMBL" id="ABSU01000013">
    <property type="protein sequence ID" value="EFE32744.1"/>
    <property type="molecule type" value="Genomic_DNA"/>
</dbReference>
<dbReference type="STRING" id="663331.D4AVI8"/>
<name>D4AVI8_ARTBC</name>
<sequence>MRSFMSLMGADPSQDHLHAFETSWLFSPFVLGCIRAAFSLYAFVTIFFIIGWRAVHHQVDNMKDMFVYFTNLSYWGVAFYFLFAAIHSFVYARTGRSVFFDKAPRFLRALHSLLYSSIIILPIIVTILYWTLLFGGPWFPEVFEAWSNASYFYFILFLLYFFGILPATVSKHIMQTGYAIFELVIPATEPLPLLHLPFLIIILLLYTALAFLNHSINGFYTYSFLDPGVNGERSNLVTGYSFGIAIGTALLFSASWFIIWLRKRLTGGKRILATLPVRVDEEIAMGPEK</sequence>
<accession>D4AVI8</accession>
<feature type="transmembrane region" description="Helical" evidence="1">
    <location>
        <begin position="191"/>
        <end position="216"/>
    </location>
</feature>
<protein>
    <recommendedName>
        <fullName evidence="4">FAR-17a/AIG1-like protein</fullName>
    </recommendedName>
</protein>
<feature type="transmembrane region" description="Helical" evidence="1">
    <location>
        <begin position="113"/>
        <end position="139"/>
    </location>
</feature>
<feature type="transmembrane region" description="Helical" evidence="1">
    <location>
        <begin position="236"/>
        <end position="261"/>
    </location>
</feature>
<dbReference type="RefSeq" id="XP_003013384.1">
    <property type="nucleotide sequence ID" value="XM_003013338.1"/>
</dbReference>
<dbReference type="KEGG" id="abe:ARB_00202"/>
<dbReference type="eggNOG" id="ENOG502RZDB">
    <property type="taxonomic scope" value="Eukaryota"/>
</dbReference>
<keyword evidence="3" id="KW-1185">Reference proteome</keyword>
<gene>
    <name evidence="2" type="ORF">ARB_00202</name>
</gene>
<keyword evidence="1" id="KW-1133">Transmembrane helix</keyword>
<evidence type="ECO:0008006" key="4">
    <source>
        <dbReference type="Google" id="ProtNLM"/>
    </source>
</evidence>
<dbReference type="AlphaFoldDB" id="D4AVI8"/>
<keyword evidence="1" id="KW-0472">Membrane</keyword>
<reference evidence="3" key="1">
    <citation type="journal article" date="2011" name="Genome Biol.">
        <title>Comparative and functional genomics provide insights into the pathogenicity of dermatophytic fungi.</title>
        <authorList>
            <person name="Burmester A."/>
            <person name="Shelest E."/>
            <person name="Gloeckner G."/>
            <person name="Heddergott C."/>
            <person name="Schindler S."/>
            <person name="Staib P."/>
            <person name="Heidel A."/>
            <person name="Felder M."/>
            <person name="Petzold A."/>
            <person name="Szafranski K."/>
            <person name="Feuermann M."/>
            <person name="Pedruzzi I."/>
            <person name="Priebe S."/>
            <person name="Groth M."/>
            <person name="Winkler R."/>
            <person name="Li W."/>
            <person name="Kniemeyer O."/>
            <person name="Schroeckh V."/>
            <person name="Hertweck C."/>
            <person name="Hube B."/>
            <person name="White T.C."/>
            <person name="Platzer M."/>
            <person name="Guthke R."/>
            <person name="Heitman J."/>
            <person name="Woestemeyer J."/>
            <person name="Zipfel P.F."/>
            <person name="Monod M."/>
            <person name="Brakhage A.A."/>
        </authorList>
    </citation>
    <scope>NUCLEOTIDE SEQUENCE [LARGE SCALE GENOMIC DNA]</scope>
    <source>
        <strain evidence="3">ATCC MYA-4681 / CBS 112371</strain>
    </source>
</reference>
<dbReference type="PROSITE" id="PS51257">
    <property type="entry name" value="PROKAR_LIPOPROTEIN"/>
    <property type="match status" value="1"/>
</dbReference>
<organism evidence="2 3">
    <name type="scientific">Arthroderma benhamiae (strain ATCC MYA-4681 / CBS 112371)</name>
    <name type="common">Trichophyton mentagrophytes</name>
    <dbReference type="NCBI Taxonomy" id="663331"/>
    <lineage>
        <taxon>Eukaryota</taxon>
        <taxon>Fungi</taxon>
        <taxon>Dikarya</taxon>
        <taxon>Ascomycota</taxon>
        <taxon>Pezizomycotina</taxon>
        <taxon>Eurotiomycetes</taxon>
        <taxon>Eurotiomycetidae</taxon>
        <taxon>Onygenales</taxon>
        <taxon>Arthrodermataceae</taxon>
        <taxon>Trichophyton</taxon>
    </lineage>
</organism>
<dbReference type="GO" id="GO:0016020">
    <property type="term" value="C:membrane"/>
    <property type="evidence" value="ECO:0007669"/>
    <property type="project" value="TreeGrafter"/>
</dbReference>
<dbReference type="HOGENOM" id="CLU_062880_0_0_1"/>
<dbReference type="OMA" id="HFYTYSF"/>
<dbReference type="PANTHER" id="PTHR12242:SF1">
    <property type="entry name" value="MYND-TYPE DOMAIN-CONTAINING PROTEIN"/>
    <property type="match status" value="1"/>
</dbReference>
<dbReference type="PANTHER" id="PTHR12242">
    <property type="entry name" value="OS02G0130600 PROTEIN-RELATED"/>
    <property type="match status" value="1"/>
</dbReference>
<proteinExistence type="predicted"/>
<feature type="transmembrane region" description="Helical" evidence="1">
    <location>
        <begin position="72"/>
        <end position="92"/>
    </location>
</feature>
<dbReference type="Proteomes" id="UP000008866">
    <property type="component" value="Unassembled WGS sequence"/>
</dbReference>
<comment type="caution">
    <text evidence="2">The sequence shown here is derived from an EMBL/GenBank/DDBJ whole genome shotgun (WGS) entry which is preliminary data.</text>
</comment>